<dbReference type="InterPro" id="IPR021109">
    <property type="entry name" value="Peptidase_aspartic_dom_sf"/>
</dbReference>
<evidence type="ECO:0000256" key="1">
    <source>
        <dbReference type="SAM" id="MobiDB-lite"/>
    </source>
</evidence>
<organism evidence="2">
    <name type="scientific">Tanacetum cinerariifolium</name>
    <name type="common">Dalmatian daisy</name>
    <name type="synonym">Chrysanthemum cinerariifolium</name>
    <dbReference type="NCBI Taxonomy" id="118510"/>
    <lineage>
        <taxon>Eukaryota</taxon>
        <taxon>Viridiplantae</taxon>
        <taxon>Streptophyta</taxon>
        <taxon>Embryophyta</taxon>
        <taxon>Tracheophyta</taxon>
        <taxon>Spermatophyta</taxon>
        <taxon>Magnoliopsida</taxon>
        <taxon>eudicotyledons</taxon>
        <taxon>Gunneridae</taxon>
        <taxon>Pentapetalae</taxon>
        <taxon>asterids</taxon>
        <taxon>campanulids</taxon>
        <taxon>Asterales</taxon>
        <taxon>Asteraceae</taxon>
        <taxon>Asteroideae</taxon>
        <taxon>Anthemideae</taxon>
        <taxon>Anthemidinae</taxon>
        <taxon>Tanacetum</taxon>
    </lineage>
</organism>
<feature type="compositionally biased region" description="Polar residues" evidence="1">
    <location>
        <begin position="528"/>
        <end position="543"/>
    </location>
</feature>
<dbReference type="Gene3D" id="2.40.70.10">
    <property type="entry name" value="Acid Proteases"/>
    <property type="match status" value="1"/>
</dbReference>
<dbReference type="PANTHER" id="PTHR33067">
    <property type="entry name" value="RNA-DIRECTED DNA POLYMERASE-RELATED"/>
    <property type="match status" value="1"/>
</dbReference>
<name>A0A6L2LFE4_TANCI</name>
<feature type="region of interest" description="Disordered" evidence="1">
    <location>
        <begin position="830"/>
        <end position="852"/>
    </location>
</feature>
<dbReference type="EMBL" id="BKCJ010004351">
    <property type="protein sequence ID" value="GEU60531.1"/>
    <property type="molecule type" value="Genomic_DNA"/>
</dbReference>
<keyword evidence="2" id="KW-0695">RNA-directed DNA polymerase</keyword>
<accession>A0A6L2LFE4</accession>
<gene>
    <name evidence="2" type="ORF">Tci_032509</name>
</gene>
<feature type="region of interest" description="Disordered" evidence="1">
    <location>
        <begin position="528"/>
        <end position="561"/>
    </location>
</feature>
<reference evidence="2" key="1">
    <citation type="journal article" date="2019" name="Sci. Rep.">
        <title>Draft genome of Tanacetum cinerariifolium, the natural source of mosquito coil.</title>
        <authorList>
            <person name="Yamashiro T."/>
            <person name="Shiraishi A."/>
            <person name="Satake H."/>
            <person name="Nakayama K."/>
        </authorList>
    </citation>
    <scope>NUCLEOTIDE SEQUENCE</scope>
</reference>
<protein>
    <submittedName>
        <fullName evidence="2">Reverse transcriptase domain-containing protein</fullName>
    </submittedName>
</protein>
<keyword evidence="2" id="KW-0808">Transferase</keyword>
<feature type="compositionally biased region" description="Acidic residues" evidence="1">
    <location>
        <begin position="549"/>
        <end position="560"/>
    </location>
</feature>
<sequence length="954" mass="107204">MADQRTMAELLRAPTEGYVKAIVVPPILAEQFELKHSLINMMTSDQFFGLEKDNPRDHIRWFNKITSTIKYKDVPNSAIKLMLFPFSLVGRFDESFHEAWDRYKDLLCACPHHGFTELHQLDTFYNALNPTDQDSLNSAAGGNLLERRTQYVLTIIENKSKVTNSRNKSVVSKVKSYDANSNSSSHIARLTHVVNQQTSVVTTAMTAIPKQFQATPPPASVKSVEEIFVTCSGAHLYYQCLAASGNTFLELRDNIQRYVAAVAVNYNQGNFVYHPSGSGSLPSNTVANPKGELKAITTRSGIVLDGPSVPIPRSIINLEEDERIEETLTDQDLAEETSRTVKHTFNENCSAVILKKLPEKLGDPGKFIISCGFSKLKCKALSDLGASINLITLSVWKKLGLPELISTRMTLELANRAICTPAGIARDVFVPVEKFTFPVDFVIVDYKSDPRVPLILVIPFLRTAHALIDVHEEEMILRDGDERLTLNMRHDTSSYFNQPQKESINLINVFNNSNEDFLEDLFSTNQPSGNPTFSSHPELTSPNLADLNDNSDIENVYDDPLDSKGEKIKESKLLIDELDLPYDFFLPFEYDSIPSEDFSNVDAFPSANNEDKVFNPGILIQENLFKVITHVAPEKKNKKLARSHASLMIEDFDHPFYEIPFFKEVPSSKIILLISSENEKKVFKPASLGLRPGEAFVLLRIYCESRGSDHLAKWAESSALMTWSVSPGMTRIENTQAMIKDGLSPFPQTVCLSQPLLSLEFKQLLGENSAHTATISPIEETLSQTEREKDDMITEEIMSKTDDVEKEHEHVPEDTKPISITIHTTLKSDKGNDIARDTDESPQKLVKASTKVRPDPDTLVLIPFKINATKAEVDPKSLQSSKGGQEFIKKLDAEMKVLKREHLEKLTKAKELRKKRIDQYRWTTTSRCKPKTITDILIHPNTKPVAITVYRGND</sequence>
<dbReference type="PANTHER" id="PTHR33067:SF35">
    <property type="entry name" value="ASPARTIC PEPTIDASE DDI1-TYPE DOMAIN-CONTAINING PROTEIN"/>
    <property type="match status" value="1"/>
</dbReference>
<comment type="caution">
    <text evidence="2">The sequence shown here is derived from an EMBL/GenBank/DDBJ whole genome shotgun (WGS) entry which is preliminary data.</text>
</comment>
<keyword evidence="2" id="KW-0548">Nucleotidyltransferase</keyword>
<dbReference type="GO" id="GO:0003964">
    <property type="term" value="F:RNA-directed DNA polymerase activity"/>
    <property type="evidence" value="ECO:0007669"/>
    <property type="project" value="UniProtKB-KW"/>
</dbReference>
<feature type="compositionally biased region" description="Basic and acidic residues" evidence="1">
    <location>
        <begin position="830"/>
        <end position="842"/>
    </location>
</feature>
<proteinExistence type="predicted"/>
<dbReference type="CDD" id="cd00303">
    <property type="entry name" value="retropepsin_like"/>
    <property type="match status" value="1"/>
</dbReference>
<evidence type="ECO:0000313" key="2">
    <source>
        <dbReference type="EMBL" id="GEU60531.1"/>
    </source>
</evidence>
<dbReference type="AlphaFoldDB" id="A0A6L2LFE4"/>